<dbReference type="EMBL" id="CP095049">
    <property type="protein sequence ID" value="UOQ55687.1"/>
    <property type="molecule type" value="Genomic_DNA"/>
</dbReference>
<dbReference type="Gene3D" id="3.50.50.60">
    <property type="entry name" value="FAD/NAD(P)-binding domain"/>
    <property type="match status" value="2"/>
</dbReference>
<keyword evidence="1" id="KW-0285">Flavoprotein</keyword>
<dbReference type="Pfam" id="PF07992">
    <property type="entry name" value="Pyr_redox_2"/>
    <property type="match status" value="1"/>
</dbReference>
<dbReference type="SUPFAM" id="SSF51905">
    <property type="entry name" value="FAD/NAD(P)-binding domain"/>
    <property type="match status" value="1"/>
</dbReference>
<reference evidence="4 5" key="1">
    <citation type="submission" date="2022-04" db="EMBL/GenBank/DDBJ databases">
        <title>Hymenobacter sp. isolated from the air.</title>
        <authorList>
            <person name="Won M."/>
            <person name="Lee C.-M."/>
            <person name="Woen H.-Y."/>
            <person name="Kwon S.-W."/>
        </authorList>
    </citation>
    <scope>NUCLEOTIDE SEQUENCE [LARGE SCALE GENOMIC DNA]</scope>
    <source>
        <strain evidence="5">5116 S-27</strain>
    </source>
</reference>
<protein>
    <submittedName>
        <fullName evidence="4">NAD(P)/FAD-dependent oxidoreductase</fullName>
    </submittedName>
</protein>
<organism evidence="4 5">
    <name type="scientific">Hymenobacter cellulosivorans</name>
    <dbReference type="NCBI Taxonomy" id="2932249"/>
    <lineage>
        <taxon>Bacteria</taxon>
        <taxon>Pseudomonadati</taxon>
        <taxon>Bacteroidota</taxon>
        <taxon>Cytophagia</taxon>
        <taxon>Cytophagales</taxon>
        <taxon>Hymenobacteraceae</taxon>
        <taxon>Hymenobacter</taxon>
    </lineage>
</organism>
<accession>A0ABY4FG81</accession>
<dbReference type="PANTHER" id="PTHR48105">
    <property type="entry name" value="THIOREDOXIN REDUCTASE 1-RELATED-RELATED"/>
    <property type="match status" value="1"/>
</dbReference>
<proteinExistence type="predicted"/>
<keyword evidence="5" id="KW-1185">Reference proteome</keyword>
<sequence length="302" mass="32312">MERQQQAEVLIIGGSYAGLAAAMALGRARRRVIVLDSGRPCNQQTPHSHNFLTQDGETPEAIRSKARIQVLAYPTVTLLAGEAVAAARQGAGFVVSTAAGETIEAGKLIFATGVRDLLPATPGFAEAWGISVLHCPYCHGYEVRDEPLGVLGNGDMGFEFARLIHHWSPKLTLFTNGPATLTSEQTQRLHHHGIRIVEAEIQRLDHAAGYLRSVELATGAPVPLTALFARMPFELHCPLPLELGCTLTEMGHLQVDEMQRTSVPGIYAAGDATTPMRAVATAVAAGNKAGAMLNHELIGEQF</sequence>
<dbReference type="Proteomes" id="UP000831785">
    <property type="component" value="Chromosome"/>
</dbReference>
<evidence type="ECO:0000256" key="2">
    <source>
        <dbReference type="ARBA" id="ARBA00023002"/>
    </source>
</evidence>
<dbReference type="InterPro" id="IPR036188">
    <property type="entry name" value="FAD/NAD-bd_sf"/>
</dbReference>
<gene>
    <name evidence="4" type="ORF">MUN80_13745</name>
</gene>
<dbReference type="PRINTS" id="PR00469">
    <property type="entry name" value="PNDRDTASEII"/>
</dbReference>
<dbReference type="InterPro" id="IPR023753">
    <property type="entry name" value="FAD/NAD-binding_dom"/>
</dbReference>
<evidence type="ECO:0000256" key="1">
    <source>
        <dbReference type="ARBA" id="ARBA00022630"/>
    </source>
</evidence>
<evidence type="ECO:0000313" key="5">
    <source>
        <dbReference type="Proteomes" id="UP000831785"/>
    </source>
</evidence>
<evidence type="ECO:0000259" key="3">
    <source>
        <dbReference type="Pfam" id="PF07992"/>
    </source>
</evidence>
<evidence type="ECO:0000313" key="4">
    <source>
        <dbReference type="EMBL" id="UOQ55687.1"/>
    </source>
</evidence>
<dbReference type="InterPro" id="IPR050097">
    <property type="entry name" value="Ferredoxin-NADP_redctase_2"/>
</dbReference>
<keyword evidence="2" id="KW-0560">Oxidoreductase</keyword>
<feature type="domain" description="FAD/NAD(P)-binding" evidence="3">
    <location>
        <begin position="8"/>
        <end position="286"/>
    </location>
</feature>
<dbReference type="PRINTS" id="PR00368">
    <property type="entry name" value="FADPNR"/>
</dbReference>
<name>A0ABY4FG81_9BACT</name>